<evidence type="ECO:0000259" key="2">
    <source>
        <dbReference type="Pfam" id="PF07853"/>
    </source>
</evidence>
<evidence type="ECO:0000313" key="4">
    <source>
        <dbReference type="Proteomes" id="UP001633002"/>
    </source>
</evidence>
<accession>A0ABD3H596</accession>
<comment type="caution">
    <text evidence="3">The sequence shown here is derived from an EMBL/GenBank/DDBJ whole genome shotgun (WGS) entry which is preliminary data.</text>
</comment>
<dbReference type="Proteomes" id="UP001633002">
    <property type="component" value="Unassembled WGS sequence"/>
</dbReference>
<feature type="transmembrane region" description="Helical" evidence="1">
    <location>
        <begin position="164"/>
        <end position="182"/>
    </location>
</feature>
<evidence type="ECO:0000256" key="1">
    <source>
        <dbReference type="SAM" id="Phobius"/>
    </source>
</evidence>
<dbReference type="PANTHER" id="PTHR37810">
    <property type="entry name" value="IMMUNITY PROTEIN SDPI"/>
    <property type="match status" value="1"/>
</dbReference>
<keyword evidence="4" id="KW-1185">Reference proteome</keyword>
<reference evidence="3 4" key="1">
    <citation type="submission" date="2024-09" db="EMBL/GenBank/DDBJ databases">
        <title>Chromosome-scale assembly of Riccia sorocarpa.</title>
        <authorList>
            <person name="Paukszto L."/>
        </authorList>
    </citation>
    <scope>NUCLEOTIDE SEQUENCE [LARGE SCALE GENOMIC DNA]</scope>
    <source>
        <strain evidence="3">LP-2024</strain>
        <tissue evidence="3">Aerial parts of the thallus</tissue>
    </source>
</reference>
<keyword evidence="1" id="KW-0812">Transmembrane</keyword>
<feature type="transmembrane region" description="Helical" evidence="1">
    <location>
        <begin position="83"/>
        <end position="102"/>
    </location>
</feature>
<name>A0ABD3H596_9MARC</name>
<sequence>MKFDPVPYSLLLVVVTVYRLASRWHDVPDSVPVWWNIDGHPTYYQPRWFGFTLLFFFLPVLMVVTTCILQFRSCQLQLSDEYAVGQLIGAQTQFLFFLSAILRDAYVSQSGDISLSYLVANVAFTLMIWPGIFFPYIPPNPNIGILTPWTLDSRHSWTKTHTHAAWVLEINGFALLICALYVSTGVPLLLLTLILGLGSYLYLFIYSLIVYECGESSRESQSLLW</sequence>
<dbReference type="PANTHER" id="PTHR37810:SF5">
    <property type="entry name" value="IMMUNITY PROTEIN SDPI"/>
    <property type="match status" value="1"/>
</dbReference>
<gene>
    <name evidence="3" type="ORF">R1sor_003716</name>
</gene>
<dbReference type="Pfam" id="PF07853">
    <property type="entry name" value="DUF1648"/>
    <property type="match status" value="1"/>
</dbReference>
<dbReference type="InterPro" id="IPR012867">
    <property type="entry name" value="DUF1648"/>
</dbReference>
<dbReference type="AlphaFoldDB" id="A0ABD3H596"/>
<evidence type="ECO:0000313" key="3">
    <source>
        <dbReference type="EMBL" id="KAL3685694.1"/>
    </source>
</evidence>
<keyword evidence="1" id="KW-0472">Membrane</keyword>
<organism evidence="3 4">
    <name type="scientific">Riccia sorocarpa</name>
    <dbReference type="NCBI Taxonomy" id="122646"/>
    <lineage>
        <taxon>Eukaryota</taxon>
        <taxon>Viridiplantae</taxon>
        <taxon>Streptophyta</taxon>
        <taxon>Embryophyta</taxon>
        <taxon>Marchantiophyta</taxon>
        <taxon>Marchantiopsida</taxon>
        <taxon>Marchantiidae</taxon>
        <taxon>Marchantiales</taxon>
        <taxon>Ricciaceae</taxon>
        <taxon>Riccia</taxon>
    </lineage>
</organism>
<feature type="transmembrane region" description="Helical" evidence="1">
    <location>
        <begin position="188"/>
        <end position="211"/>
    </location>
</feature>
<feature type="transmembrane region" description="Helical" evidence="1">
    <location>
        <begin position="114"/>
        <end position="137"/>
    </location>
</feature>
<dbReference type="InterPro" id="IPR025962">
    <property type="entry name" value="SdpI/YhfL"/>
</dbReference>
<dbReference type="Pfam" id="PF13630">
    <property type="entry name" value="SdpI"/>
    <property type="match status" value="1"/>
</dbReference>
<feature type="domain" description="DUF1648" evidence="2">
    <location>
        <begin position="11"/>
        <end position="56"/>
    </location>
</feature>
<feature type="transmembrane region" description="Helical" evidence="1">
    <location>
        <begin position="47"/>
        <end position="71"/>
    </location>
</feature>
<protein>
    <recommendedName>
        <fullName evidence="2">DUF1648 domain-containing protein</fullName>
    </recommendedName>
</protein>
<dbReference type="EMBL" id="JBJQOH010000006">
    <property type="protein sequence ID" value="KAL3685694.1"/>
    <property type="molecule type" value="Genomic_DNA"/>
</dbReference>
<proteinExistence type="predicted"/>
<keyword evidence="1" id="KW-1133">Transmembrane helix</keyword>